<dbReference type="Pfam" id="PF16415">
    <property type="entry name" value="CNOT1_CAF1_bind"/>
    <property type="match status" value="1"/>
</dbReference>
<feature type="domain" description="CCR4-NOT transcription complex subunit 1 TTP binding" evidence="12">
    <location>
        <begin position="706"/>
        <end position="853"/>
    </location>
</feature>
<evidence type="ECO:0000256" key="7">
    <source>
        <dbReference type="ARBA" id="ARBA00074459"/>
    </source>
</evidence>
<dbReference type="FunFam" id="1.25.40.840:FF:000002">
    <property type="entry name" value="Ccr4-Not transcription complex subunit (NOT1)"/>
    <property type="match status" value="1"/>
</dbReference>
<dbReference type="PANTHER" id="PTHR13162">
    <property type="entry name" value="CCR4-NOT TRANSCRIPTION COMPLEX"/>
    <property type="match status" value="1"/>
</dbReference>
<evidence type="ECO:0000313" key="15">
    <source>
        <dbReference type="Proteomes" id="UP000319257"/>
    </source>
</evidence>
<dbReference type="GO" id="GO:0060090">
    <property type="term" value="F:molecular adaptor activity"/>
    <property type="evidence" value="ECO:0007669"/>
    <property type="project" value="TreeGrafter"/>
</dbReference>
<dbReference type="InterPro" id="IPR038535">
    <property type="entry name" value="CNOT1_TTP_bind_sf"/>
</dbReference>
<dbReference type="Pfam" id="PF16417">
    <property type="entry name" value="CNOT1_TTP_bind"/>
    <property type="match status" value="1"/>
</dbReference>
<feature type="compositionally biased region" description="Polar residues" evidence="8">
    <location>
        <begin position="8"/>
        <end position="28"/>
    </location>
</feature>
<dbReference type="InterPro" id="IPR040398">
    <property type="entry name" value="Not1"/>
</dbReference>
<evidence type="ECO:0000259" key="13">
    <source>
        <dbReference type="Pfam" id="PF16418"/>
    </source>
</evidence>
<feature type="domain" description="CCR4-NOT transcription complex subunit 1 CAF1-binding" evidence="11">
    <location>
        <begin position="918"/>
        <end position="1135"/>
    </location>
</feature>
<dbReference type="FunFam" id="1.25.40.180:FF:000012">
    <property type="entry name" value="Ccr4-Not transcription complex subunit"/>
    <property type="match status" value="1"/>
</dbReference>
<proteinExistence type="predicted"/>
<dbReference type="GO" id="GO:0017148">
    <property type="term" value="P:negative regulation of translation"/>
    <property type="evidence" value="ECO:0007669"/>
    <property type="project" value="InterPro"/>
</dbReference>
<evidence type="ECO:0000259" key="11">
    <source>
        <dbReference type="Pfam" id="PF16415"/>
    </source>
</evidence>
<evidence type="ECO:0000256" key="4">
    <source>
        <dbReference type="ARBA" id="ARBA00023163"/>
    </source>
</evidence>
<dbReference type="InterPro" id="IPR032191">
    <property type="entry name" value="CNOT1_CAF1_bind"/>
</dbReference>
<keyword evidence="2" id="KW-0678">Repressor</keyword>
<dbReference type="InterPro" id="IPR007196">
    <property type="entry name" value="CCR4-Not_Not1_C"/>
</dbReference>
<dbReference type="Gene3D" id="1.25.40.180">
    <property type="match status" value="1"/>
</dbReference>
<dbReference type="STRING" id="1093900.A0A507BFF8"/>
<dbReference type="Gene3D" id="1.25.40.800">
    <property type="match status" value="1"/>
</dbReference>
<dbReference type="PANTHER" id="PTHR13162:SF8">
    <property type="entry name" value="CCR4-NOT TRANSCRIPTION COMPLEX SUBUNIT 1"/>
    <property type="match status" value="1"/>
</dbReference>
<name>A0A507BFF8_9PEZI</name>
<dbReference type="GO" id="GO:0000289">
    <property type="term" value="P:nuclear-transcribed mRNA poly(A) tail shortening"/>
    <property type="evidence" value="ECO:0007669"/>
    <property type="project" value="UniProtKB-ARBA"/>
</dbReference>
<feature type="region of interest" description="Disordered" evidence="8">
    <location>
        <begin position="1"/>
        <end position="43"/>
    </location>
</feature>
<dbReference type="GO" id="GO:0000932">
    <property type="term" value="C:P-body"/>
    <property type="evidence" value="ECO:0007669"/>
    <property type="project" value="TreeGrafter"/>
</dbReference>
<evidence type="ECO:0000259" key="12">
    <source>
        <dbReference type="Pfam" id="PF16417"/>
    </source>
</evidence>
<dbReference type="InterPro" id="IPR024557">
    <property type="entry name" value="CNOT1_dom_4"/>
</dbReference>
<dbReference type="GO" id="GO:0005634">
    <property type="term" value="C:nucleus"/>
    <property type="evidence" value="ECO:0007669"/>
    <property type="project" value="UniProtKB-SubCell"/>
</dbReference>
<protein>
    <recommendedName>
        <fullName evidence="7">General negative regulator of transcription subunit 1</fullName>
    </recommendedName>
</protein>
<feature type="domain" description="CCR4-NOT transcription complex subunit 1 HEAT repeat" evidence="13">
    <location>
        <begin position="516"/>
        <end position="667"/>
    </location>
</feature>
<reference evidence="14 15" key="1">
    <citation type="submission" date="2019-06" db="EMBL/GenBank/DDBJ databases">
        <title>Draft genome sequence of the filamentous fungus Phialemoniopsis curvata isolated from diesel fuel.</title>
        <authorList>
            <person name="Varaljay V.A."/>
            <person name="Lyon W.J."/>
            <person name="Crouch A.L."/>
            <person name="Drake C.E."/>
            <person name="Hollomon J.M."/>
            <person name="Nadeau L.J."/>
            <person name="Nunn H.S."/>
            <person name="Stevenson B.S."/>
            <person name="Bojanowski C.L."/>
            <person name="Crookes-Goodson W.J."/>
        </authorList>
    </citation>
    <scope>NUCLEOTIDE SEQUENCE [LARGE SCALE GENOMIC DNA]</scope>
    <source>
        <strain evidence="14 15">D216</strain>
    </source>
</reference>
<comment type="caution">
    <text evidence="14">The sequence shown here is derived from an EMBL/GenBank/DDBJ whole genome shotgun (WGS) entry which is preliminary data.</text>
</comment>
<feature type="domain" description="CCR4-Not complex component Not1 C-terminal" evidence="9">
    <location>
        <begin position="1822"/>
        <end position="2189"/>
    </location>
</feature>
<evidence type="ECO:0000259" key="9">
    <source>
        <dbReference type="Pfam" id="PF04054"/>
    </source>
</evidence>
<dbReference type="EMBL" id="SKBQ01000121">
    <property type="protein sequence ID" value="TPX18086.1"/>
    <property type="molecule type" value="Genomic_DNA"/>
</dbReference>
<evidence type="ECO:0000256" key="8">
    <source>
        <dbReference type="SAM" id="MobiDB-lite"/>
    </source>
</evidence>
<dbReference type="CDD" id="cd20710">
    <property type="entry name" value="NOT1_connector"/>
    <property type="match status" value="1"/>
</dbReference>
<dbReference type="Pfam" id="PF04054">
    <property type="entry name" value="Not1"/>
    <property type="match status" value="1"/>
</dbReference>
<dbReference type="GeneID" id="41979303"/>
<evidence type="ECO:0000256" key="1">
    <source>
        <dbReference type="ARBA" id="ARBA00004123"/>
    </source>
</evidence>
<dbReference type="FunCoup" id="A0A507BFF8">
    <property type="interactions" value="1170"/>
</dbReference>
<evidence type="ECO:0000313" key="14">
    <source>
        <dbReference type="EMBL" id="TPX18086.1"/>
    </source>
</evidence>
<dbReference type="OrthoDB" id="1933107at2759"/>
<organism evidence="14 15">
    <name type="scientific">Thyridium curvatum</name>
    <dbReference type="NCBI Taxonomy" id="1093900"/>
    <lineage>
        <taxon>Eukaryota</taxon>
        <taxon>Fungi</taxon>
        <taxon>Dikarya</taxon>
        <taxon>Ascomycota</taxon>
        <taxon>Pezizomycotina</taxon>
        <taxon>Sordariomycetes</taxon>
        <taxon>Sordariomycetidae</taxon>
        <taxon>Thyridiales</taxon>
        <taxon>Thyridiaceae</taxon>
        <taxon>Thyridium</taxon>
    </lineage>
</organism>
<dbReference type="InterPro" id="IPR032193">
    <property type="entry name" value="CNOT1_TTP_bind"/>
</dbReference>
<comment type="subcellular location">
    <subcellularLocation>
        <location evidence="1">Nucleus</location>
    </subcellularLocation>
</comment>
<dbReference type="Gene3D" id="1.25.40.790">
    <property type="match status" value="1"/>
</dbReference>
<accession>A0A507BFF8</accession>
<feature type="compositionally biased region" description="Low complexity" evidence="8">
    <location>
        <begin position="31"/>
        <end position="43"/>
    </location>
</feature>
<evidence type="ECO:0000256" key="3">
    <source>
        <dbReference type="ARBA" id="ARBA00023015"/>
    </source>
</evidence>
<evidence type="ECO:0000256" key="2">
    <source>
        <dbReference type="ARBA" id="ARBA00022491"/>
    </source>
</evidence>
<evidence type="ECO:0000256" key="5">
    <source>
        <dbReference type="ARBA" id="ARBA00023242"/>
    </source>
</evidence>
<dbReference type="RefSeq" id="XP_030999797.1">
    <property type="nucleotide sequence ID" value="XM_031134631.1"/>
</dbReference>
<dbReference type="Gene3D" id="1.25.40.840">
    <property type="entry name" value="CCR4-NOT transcription complex subunit 1 TTP binding domain"/>
    <property type="match status" value="1"/>
</dbReference>
<evidence type="ECO:0000256" key="6">
    <source>
        <dbReference type="ARBA" id="ARBA00059181"/>
    </source>
</evidence>
<comment type="function">
    <text evidence="6">Acts as a component of the CCR4-NOT core complex, which in the nucleus seems to be a general transcription factor, and in the cytoplasm the major mRNA deadenylase involved in mRNA turnover. The NOT protein subcomplex negatively regulates the basal and activated transcription of many genes. Preferentially affects TC-type TATA element-dependent transcription. Could directly or indirectly inhibit component(s) of the general transcription machinery.</text>
</comment>
<feature type="domain" description="CCR4-NOT transcription complex subunit 1" evidence="10">
    <location>
        <begin position="1200"/>
        <end position="1339"/>
    </location>
</feature>
<keyword evidence="15" id="KW-1185">Reference proteome</keyword>
<dbReference type="Pfam" id="PF12842">
    <property type="entry name" value="DUF3819"/>
    <property type="match status" value="1"/>
</dbReference>
<dbReference type="GO" id="GO:0030015">
    <property type="term" value="C:CCR4-NOT core complex"/>
    <property type="evidence" value="ECO:0007669"/>
    <property type="project" value="InterPro"/>
</dbReference>
<keyword evidence="3" id="KW-0805">Transcription regulation</keyword>
<keyword evidence="4" id="KW-0804">Transcription</keyword>
<gene>
    <name evidence="14" type="ORF">E0L32_011856</name>
</gene>
<dbReference type="InterPro" id="IPR032194">
    <property type="entry name" value="CNOT1_HEAT"/>
</dbReference>
<keyword evidence="5" id="KW-0539">Nucleus</keyword>
<dbReference type="Proteomes" id="UP000319257">
    <property type="component" value="Unassembled WGS sequence"/>
</dbReference>
<evidence type="ECO:0000259" key="10">
    <source>
        <dbReference type="Pfam" id="PF12842"/>
    </source>
</evidence>
<dbReference type="InParanoid" id="A0A507BFF8"/>
<dbReference type="Pfam" id="PF16418">
    <property type="entry name" value="CNOT1_HEAT"/>
    <property type="match status" value="1"/>
</dbReference>
<sequence length="2193" mass="244426">MVPPPRTGTFSPNSTQALQTGSSHSPHPSYTGGLSAAASPSTSSPTGNSSLIKIVVAQVFLLLSTIKDDKDDPSKWNHQVEQLKKLIDDYGMEVYTKYISRLIASNGSTIFPGTKAPPGGNKDNYKLLVAEMGKIALDVDQARKIAESVETGTEDLFRDFDLSTFMEHFRLDALEKTALALAFKLGPRSDLKTKADAILSTNFPTFLNLLAKPNGTDPHDLSPAFISVLVDRFIQLHPPNFNAAAEAELINKVNSRYASISQTPPSEVLAALDLIRVLADRRPNTLALYISRTGADFTRDEDSCAEYLRKRPNNVQLGEEQVALALTYTTISHTPSYNPAILVAALRRNVPPSFQWQGVISHFDRKDASISSAQFLRLYNALVPIARENPRSMDIQLLWGGNWENPEVQLSFICAFASLTPDQLDATTIPGLHTTFDLETYAQAPAAIQERAAYAIKHPLVSLAALSAIFHVALHSLEASTSREAKRLFQDVVVPNLDIFIVSAIGVPKPWPDMAKDTLNTLLDNYLAKRSPNYDFVLDSTWRKEKPWVKQRLIEIHAMHPMDLPVMFEHAVKHKWLNELVYLPNGFGLDLTAYAHAEGFIDLAEWARNNADRSTEIARSLIQFLMIKSNQEMQSQRPDGISGQAQGAKNSIPLRVRTVSALLNILEDFLPKTPVPDLILVQRSCITVYPRLINYGEGYDEIIDANGQNGNALPSAANSKMEEHYKKMYGDEMQVRTIVEILERYKHSRDPLDQDVFACMIHGLFDEYSHFSDYPLEALATTAVLFGGIISHKLISDLPLQIGLGMILEAVRDHPPDHPMYKFGLQALMQLFSRFREWPGFCDQLLQIPGLRGTEAWKKADDVVRSHDEEMGRGRNGAGALSGEALTNGNNEEGIGGEQQLPPFSAINVDAIPPGVFYEDPNGDIQGKIQFVLNNITETTLQSMFGELRQLLDDRHQQWFASHLVEERAKMQPNYHHVYLDLIKQFEDKALWREVLRETYISVQRMINSELTMQTSLERTHLKNLGGWLGLLTLARDKPIKHKNIAFKQLLIEAHDTKRLLVVIPFVCKVLISGASSNVFRPPNPWLMDIIHLLIELYHNAELKLNQKFEIEVLCKGLNLDHTSIQPSGEILNRVPIDEVADLGVPEAALESFENMSLNGIGSGVGSALSAHAIAPSIPDLGPNLSIPSVSEVIVSPTRLHEIVRSALTRALQDIIQPVVDRSVAIAAIATQQMIHKDFATEPDENRVRTAAINMVKHTAGSLALVTSKEPLRANFTNYMRSYSSDLPQGGLPEGTVIMCVTSNLDLASSIIEKSTEERAIPEIEEMIEPELEARRRHRMQRPNEPYVDPGLSRWAWTIPNPYKLSPNMGGLNSEQMAIYDDFARQPRSTSGQAVSSHMPSSSDATRAITNEVLQDQYSSVPSIPTPAETPAVPNLGAQLQPYPQAHGGAMINGRQAAPTMDTRVLVERVQKLLTELQRAAMDATEEHFSDLPRSHPLLDIVDALMQTVIKFRQHGEEYAVFAAEHICHTLFQPLDSTLMVESLVHVLESLRRMAGPALSHRVHMIFQQQPGNVFLHLPLIAALLGTDLLDWRNINSAVASALKQRKDSSLEFFDQLIDIVFLNEGPLAMYADFADSLEEAWAWVVEDPNVPHGDQFKSKMIALREAPSSTLVPSEPNASRQEQMEYVFDEWIHLCSNPNASEKLIAIFIQQIHSRAIISSKEDSLVFARLAIEKSVDRFEVNMQTGGGLVEGYAAVDSLARLMALFLLKTTGDSTTTGTSARAEYLDLILSVGVLMLNYHHVKRGEHFNQRVFYRLFSMLLHEVNTVSEQFSDVDRNEVVLKFAARFDDLGPRMFPGFIYGWLSLIQHRMFLPALLQLPSNAGWAPFTKILCQLLDYVGEQLKQVDLTNVAKDIYRATLKLLIVLQHDFPQYLAASHTRLCESIPSHCTQFLNMVLYASPMPNSKMPDPLQPGLRIDRMEESRDPPSVAEDANAVLAQAGLLNILDQALQSGPSEDAIAHITHAIQRAGVGFTGFGNVPYTVNLPLIDALILHVGSFAVARAQKGGPVFVAGASDISTLSMILHELSSEARYFFITGMINQLRYVNAHTNFFSQALMEIFGHDMADPEEMEIREQICRVLLERAMGLWPQPWGLLVTIIELVKNEKYMLFDLPFIKAAPELAERFGAIVQRQ</sequence>